<feature type="transmembrane region" description="Helical" evidence="6">
    <location>
        <begin position="261"/>
        <end position="280"/>
    </location>
</feature>
<evidence type="ECO:0000313" key="7">
    <source>
        <dbReference type="EMBL" id="QUF03717.1"/>
    </source>
</evidence>
<evidence type="ECO:0000256" key="4">
    <source>
        <dbReference type="ARBA" id="ARBA00022989"/>
    </source>
</evidence>
<feature type="transmembrane region" description="Helical" evidence="6">
    <location>
        <begin position="383"/>
        <end position="402"/>
    </location>
</feature>
<dbReference type="PANTHER" id="PTHR23513">
    <property type="entry name" value="INTEGRAL MEMBRANE EFFLUX PROTEIN-RELATED"/>
    <property type="match status" value="1"/>
</dbReference>
<dbReference type="InterPro" id="IPR036259">
    <property type="entry name" value="MFS_trans_sf"/>
</dbReference>
<keyword evidence="4 6" id="KW-1133">Transmembrane helix</keyword>
<sequence length="423" mass="42511">MTAHAAPARAPRRPSNLTLLVSGQLLSLLGSEVTKLALPLFALGTLGATSGETGLLRAASLAPALVAAPLIGVWVDRTSRRRVLVVTGLAQAVVLVAVTAALPHAGSGLALLVVGVTVLGVLGQFGEVAYPSFVPDVAGGDLPRANGRIFGAQSLAETVGPGLAGVLLARAGLGLVLLLDAATFVIASVVILRIRVVEAVAPPARRALRHEVTVGVRAVLAHPLLRGTVLTSAAYNVLDTAATTVFLVHATTALGMSSTQVGVVMGGAGVGAVLGSVLSARATAALGFGRGVVTAFVLGSLAPLPLLLARDAGPASVALCASVFAVWAFCVTAYSVQSLSVRQAATPQPLLGRVMAGSWMFVLGALPLGALLGGAAGDLWGSGPALTAVLCALPLTALPLLLSPVRRLTALPTPDADFWRRHG</sequence>
<keyword evidence="3 6" id="KW-0812">Transmembrane</keyword>
<evidence type="ECO:0000256" key="5">
    <source>
        <dbReference type="ARBA" id="ARBA00023136"/>
    </source>
</evidence>
<proteinExistence type="predicted"/>
<evidence type="ECO:0000313" key="8">
    <source>
        <dbReference type="Proteomes" id="UP000677152"/>
    </source>
</evidence>
<keyword evidence="5 6" id="KW-0472">Membrane</keyword>
<dbReference type="PANTHER" id="PTHR23513:SF6">
    <property type="entry name" value="MAJOR FACILITATOR SUPERFAMILY ASSOCIATED DOMAIN-CONTAINING PROTEIN"/>
    <property type="match status" value="1"/>
</dbReference>
<dbReference type="SUPFAM" id="SSF103473">
    <property type="entry name" value="MFS general substrate transporter"/>
    <property type="match status" value="1"/>
</dbReference>
<accession>A0AA45L5L0</accession>
<dbReference type="GO" id="GO:0005886">
    <property type="term" value="C:plasma membrane"/>
    <property type="evidence" value="ECO:0007669"/>
    <property type="project" value="UniProtKB-SubCell"/>
</dbReference>
<dbReference type="Gene3D" id="1.20.1250.20">
    <property type="entry name" value="MFS general substrate transporter like domains"/>
    <property type="match status" value="1"/>
</dbReference>
<dbReference type="Proteomes" id="UP000677152">
    <property type="component" value="Chromosome"/>
</dbReference>
<evidence type="ECO:0000256" key="1">
    <source>
        <dbReference type="ARBA" id="ARBA00004651"/>
    </source>
</evidence>
<keyword evidence="2" id="KW-1003">Cell membrane</keyword>
<dbReference type="EMBL" id="CP073249">
    <property type="protein sequence ID" value="QUF03717.1"/>
    <property type="molecule type" value="Genomic_DNA"/>
</dbReference>
<dbReference type="GO" id="GO:0022857">
    <property type="term" value="F:transmembrane transporter activity"/>
    <property type="evidence" value="ECO:0007669"/>
    <property type="project" value="InterPro"/>
</dbReference>
<feature type="transmembrane region" description="Helical" evidence="6">
    <location>
        <begin position="315"/>
        <end position="336"/>
    </location>
</feature>
<gene>
    <name evidence="7" type="ORF">KCV87_30830</name>
</gene>
<dbReference type="Pfam" id="PF07690">
    <property type="entry name" value="MFS_1"/>
    <property type="match status" value="1"/>
</dbReference>
<dbReference type="AlphaFoldDB" id="A0AA45L5L0"/>
<name>A0AA45L5L0_9PSEU</name>
<feature type="transmembrane region" description="Helical" evidence="6">
    <location>
        <begin position="54"/>
        <end position="75"/>
    </location>
</feature>
<evidence type="ECO:0000256" key="2">
    <source>
        <dbReference type="ARBA" id="ARBA00022475"/>
    </source>
</evidence>
<feature type="transmembrane region" description="Helical" evidence="6">
    <location>
        <begin position="82"/>
        <end position="102"/>
    </location>
</feature>
<protein>
    <submittedName>
        <fullName evidence="7">MFS transporter</fullName>
    </submittedName>
</protein>
<feature type="transmembrane region" description="Helical" evidence="6">
    <location>
        <begin position="357"/>
        <end position="377"/>
    </location>
</feature>
<comment type="subcellular location">
    <subcellularLocation>
        <location evidence="1">Cell membrane</location>
        <topology evidence="1">Multi-pass membrane protein</topology>
    </subcellularLocation>
</comment>
<organism evidence="7 8">
    <name type="scientific">Actinosynnema pretiosum subsp. pretiosum</name>
    <dbReference type="NCBI Taxonomy" id="103721"/>
    <lineage>
        <taxon>Bacteria</taxon>
        <taxon>Bacillati</taxon>
        <taxon>Actinomycetota</taxon>
        <taxon>Actinomycetes</taxon>
        <taxon>Pseudonocardiales</taxon>
        <taxon>Pseudonocardiaceae</taxon>
        <taxon>Actinosynnema</taxon>
    </lineage>
</organism>
<dbReference type="InterPro" id="IPR011701">
    <property type="entry name" value="MFS"/>
</dbReference>
<reference evidence="7" key="1">
    <citation type="submission" date="2021-04" db="EMBL/GenBank/DDBJ databases">
        <title>Genomic sequence of Actinosynnema pretiosum subsp. pretiosum ATCC 31280 (C-14919).</title>
        <authorList>
            <person name="Bai L."/>
            <person name="Wang X."/>
            <person name="Xiao Y."/>
        </authorList>
    </citation>
    <scope>NUCLEOTIDE SEQUENCE</scope>
    <source>
        <strain evidence="7">ATCC 31280</strain>
    </source>
</reference>
<feature type="transmembrane region" description="Helical" evidence="6">
    <location>
        <begin position="173"/>
        <end position="194"/>
    </location>
</feature>
<feature type="transmembrane region" description="Helical" evidence="6">
    <location>
        <begin position="292"/>
        <end position="309"/>
    </location>
</feature>
<evidence type="ECO:0000256" key="3">
    <source>
        <dbReference type="ARBA" id="ARBA00022692"/>
    </source>
</evidence>
<evidence type="ECO:0000256" key="6">
    <source>
        <dbReference type="SAM" id="Phobius"/>
    </source>
</evidence>